<comment type="caution">
    <text evidence="1">The sequence shown here is derived from an EMBL/GenBank/DDBJ whole genome shotgun (WGS) entry which is preliminary data.</text>
</comment>
<name>A0A7X0V9G8_9ACTN</name>
<dbReference type="EMBL" id="JACKXE010000001">
    <property type="protein sequence ID" value="MBB6626639.1"/>
    <property type="molecule type" value="Genomic_DNA"/>
</dbReference>
<dbReference type="RefSeq" id="WP_185251892.1">
    <property type="nucleotide sequence ID" value="NZ_JACKXE010000001.1"/>
</dbReference>
<protein>
    <submittedName>
        <fullName evidence="1">Uncharacterized protein</fullName>
    </submittedName>
</protein>
<dbReference type="AlphaFoldDB" id="A0A7X0V9G8"/>
<evidence type="ECO:0000313" key="1">
    <source>
        <dbReference type="EMBL" id="MBB6626639.1"/>
    </source>
</evidence>
<keyword evidence="2" id="KW-1185">Reference proteome</keyword>
<accession>A0A7X0V9G8</accession>
<organism evidence="1 2">
    <name type="scientific">Nocardioides luti</name>
    <dbReference type="NCBI Taxonomy" id="2761101"/>
    <lineage>
        <taxon>Bacteria</taxon>
        <taxon>Bacillati</taxon>
        <taxon>Actinomycetota</taxon>
        <taxon>Actinomycetes</taxon>
        <taxon>Propionibacteriales</taxon>
        <taxon>Nocardioidaceae</taxon>
        <taxon>Nocardioides</taxon>
    </lineage>
</organism>
<sequence>MPGFPRIPGYELSSEPTLASEWAAPARAYPGDLWPAELLRRVRSDPSDWLIVEEHFYRDDQYGGTHSIMIEPTAREAVLDDTRWSGHHSVGSVEVWADGRFTDGLVAGPNPVQPSMHFFTAVREHHRLVDPSFEITPVFLWYWDAFQTAGGWSYLNAAGRDVELIRTTMGAESWKVEIAALELRTFLAEAGRELLVQMDYTTLKEHPSFDRVDHRFHAGGARFDWFALHDDSIGGHPAFSNLMGKYVIAGSITSRRRRIDERTEPKKYGEYIYGLDSETGRPLTHTSDPSQLGDFRDSTRLPGLTPVYFSREVLARYTAEPRRYSLSSSRLACLDLWGLDFSTNTAGLIEVYLEEIGSLPTGEQAHWLAHNVLPAGEMDEGRFRRDFLNQIVTSPDPQGDLRRCRTRAADATRVLLGAAVWRSLDAQTSAEFEHLYGPTSTDPSALTAPILTLTKALVDGIDSSPLKAFLGGAEAGEQSLGLLDRFVQKIGGSADCVEPFRALQTFRSTGGIAHLGGSSAGAARSRLGIEGLAPFPAFVVVVEQLTVALERITELVEGVANEVK</sequence>
<gene>
    <name evidence="1" type="ORF">H5V45_04815</name>
</gene>
<proteinExistence type="predicted"/>
<evidence type="ECO:0000313" key="2">
    <source>
        <dbReference type="Proteomes" id="UP000523955"/>
    </source>
</evidence>
<reference evidence="1 2" key="1">
    <citation type="submission" date="2020-08" db="EMBL/GenBank/DDBJ databases">
        <authorList>
            <person name="Seo M.-J."/>
        </authorList>
    </citation>
    <scope>NUCLEOTIDE SEQUENCE [LARGE SCALE GENOMIC DNA]</scope>
    <source>
        <strain evidence="1 2">KIGAM211</strain>
    </source>
</reference>
<dbReference type="Proteomes" id="UP000523955">
    <property type="component" value="Unassembled WGS sequence"/>
</dbReference>